<evidence type="ECO:0000313" key="5">
    <source>
        <dbReference type="EMBL" id="RVQ69650.1"/>
    </source>
</evidence>
<sequence length="542" mass="58561">MMQRPEGDRLARVLDYWAAKAPDHKAVCYFDSAICYAELQDLSTTAARSLLALGVGRGDRVGVLLGNRPEWIVMSMATSYIGAILVPLNTWYKAYELRWTLGHCGISVLVSADRFLKTDYRALLTAIVPEIENAGTTAIASPEFPHLKSVFFLGEAHGRYRSWMDFLDLAHDVSREDFLLVVNAATGDDTAFILYTSGSTADPKGVMLNGKGVVANGFDLGAARTITSDDLVWLGSPLFYGLGATNAVPATFTRGATLVLQGHFDATMAIDVIERTGSTVYYGTGNMTRAILDDPGFSLARVGTLQKGNAGTVAEYKRMTLVEMGVTGAVPAYGLTESYGNATVGCPDDPLDIKLGTSGRPLPGMEMRIVDPQTGKDLPQGETGLVLLRGYTTPGYFDNPEETAKALRPDGFFDTGDLGCLDGEGRFIFHSRLKEVIKSGGINVSPVEIEQLIAAHPDVRDAYVVGVGHPVKGELVVAFVDPSARLSEDDIQSYVKERAASFKVPQHVFFRSEASLPRLASGKVAKFRLAEEARRELGLNIV</sequence>
<dbReference type="InterPro" id="IPR042099">
    <property type="entry name" value="ANL_N_sf"/>
</dbReference>
<name>A0A437H206_9SPHN</name>
<reference evidence="5 6" key="1">
    <citation type="submission" date="2018-12" db="EMBL/GenBank/DDBJ databases">
        <title>Croceicoccus ponticola sp. nov., a lipolytic bacterium isolated from seawater.</title>
        <authorList>
            <person name="Yoon J.-H."/>
        </authorList>
    </citation>
    <scope>NUCLEOTIDE SEQUENCE [LARGE SCALE GENOMIC DNA]</scope>
    <source>
        <strain evidence="5 6">GM-16</strain>
    </source>
</reference>
<dbReference type="OrthoDB" id="9803968at2"/>
<dbReference type="InterPro" id="IPR025110">
    <property type="entry name" value="AMP-bd_C"/>
</dbReference>
<dbReference type="InterPro" id="IPR000873">
    <property type="entry name" value="AMP-dep_synth/lig_dom"/>
</dbReference>
<comment type="similarity">
    <text evidence="1">Belongs to the ATP-dependent AMP-binding enzyme family.</text>
</comment>
<dbReference type="SUPFAM" id="SSF56801">
    <property type="entry name" value="Acetyl-CoA synthetase-like"/>
    <property type="match status" value="1"/>
</dbReference>
<evidence type="ECO:0000259" key="3">
    <source>
        <dbReference type="Pfam" id="PF00501"/>
    </source>
</evidence>
<organism evidence="5 6">
    <name type="scientific">Croceicoccus ponticola</name>
    <dbReference type="NCBI Taxonomy" id="2217664"/>
    <lineage>
        <taxon>Bacteria</taxon>
        <taxon>Pseudomonadati</taxon>
        <taxon>Pseudomonadota</taxon>
        <taxon>Alphaproteobacteria</taxon>
        <taxon>Sphingomonadales</taxon>
        <taxon>Erythrobacteraceae</taxon>
        <taxon>Croceicoccus</taxon>
    </lineage>
</organism>
<dbReference type="RefSeq" id="WP_127611838.1">
    <property type="nucleotide sequence ID" value="NZ_RXOL01000001.1"/>
</dbReference>
<dbReference type="Gene3D" id="3.40.50.12780">
    <property type="entry name" value="N-terminal domain of ligase-like"/>
    <property type="match status" value="1"/>
</dbReference>
<feature type="domain" description="AMP-dependent synthetase/ligase" evidence="3">
    <location>
        <begin position="15"/>
        <end position="396"/>
    </location>
</feature>
<dbReference type="Pfam" id="PF00501">
    <property type="entry name" value="AMP-binding"/>
    <property type="match status" value="1"/>
</dbReference>
<dbReference type="PANTHER" id="PTHR43201:SF5">
    <property type="entry name" value="MEDIUM-CHAIN ACYL-COA LIGASE ACSF2, MITOCHONDRIAL"/>
    <property type="match status" value="1"/>
</dbReference>
<dbReference type="Gene3D" id="3.30.300.30">
    <property type="match status" value="1"/>
</dbReference>
<dbReference type="EMBL" id="RXOL01000001">
    <property type="protein sequence ID" value="RVQ69650.1"/>
    <property type="molecule type" value="Genomic_DNA"/>
</dbReference>
<dbReference type="GO" id="GO:0006631">
    <property type="term" value="P:fatty acid metabolic process"/>
    <property type="evidence" value="ECO:0007669"/>
    <property type="project" value="TreeGrafter"/>
</dbReference>
<keyword evidence="2" id="KW-0436">Ligase</keyword>
<dbReference type="GO" id="GO:0031956">
    <property type="term" value="F:medium-chain fatty acid-CoA ligase activity"/>
    <property type="evidence" value="ECO:0007669"/>
    <property type="project" value="TreeGrafter"/>
</dbReference>
<feature type="domain" description="AMP-binding enzyme C-terminal" evidence="4">
    <location>
        <begin position="448"/>
        <end position="523"/>
    </location>
</feature>
<dbReference type="Pfam" id="PF13193">
    <property type="entry name" value="AMP-binding_C"/>
    <property type="match status" value="1"/>
</dbReference>
<evidence type="ECO:0000259" key="4">
    <source>
        <dbReference type="Pfam" id="PF13193"/>
    </source>
</evidence>
<accession>A0A437H206</accession>
<proteinExistence type="inferred from homology"/>
<evidence type="ECO:0008006" key="7">
    <source>
        <dbReference type="Google" id="ProtNLM"/>
    </source>
</evidence>
<gene>
    <name evidence="5" type="ORF">EKN06_05685</name>
</gene>
<dbReference type="InterPro" id="IPR045851">
    <property type="entry name" value="AMP-bd_C_sf"/>
</dbReference>
<comment type="caution">
    <text evidence="5">The sequence shown here is derived from an EMBL/GenBank/DDBJ whole genome shotgun (WGS) entry which is preliminary data.</text>
</comment>
<evidence type="ECO:0000313" key="6">
    <source>
        <dbReference type="Proteomes" id="UP000283003"/>
    </source>
</evidence>
<protein>
    <recommendedName>
        <fullName evidence="7">Long-chain fatty acid--CoA ligase</fullName>
    </recommendedName>
</protein>
<dbReference type="Proteomes" id="UP000283003">
    <property type="component" value="Unassembled WGS sequence"/>
</dbReference>
<keyword evidence="6" id="KW-1185">Reference proteome</keyword>
<evidence type="ECO:0000256" key="2">
    <source>
        <dbReference type="ARBA" id="ARBA00022598"/>
    </source>
</evidence>
<dbReference type="PANTHER" id="PTHR43201">
    <property type="entry name" value="ACYL-COA SYNTHETASE"/>
    <property type="match status" value="1"/>
</dbReference>
<dbReference type="AlphaFoldDB" id="A0A437H206"/>
<evidence type="ECO:0000256" key="1">
    <source>
        <dbReference type="ARBA" id="ARBA00006432"/>
    </source>
</evidence>